<dbReference type="GeneID" id="93641263"/>
<dbReference type="InterPro" id="IPR054254">
    <property type="entry name" value="DUF6985"/>
</dbReference>
<evidence type="ECO:0000259" key="1">
    <source>
        <dbReference type="Pfam" id="PF22481"/>
    </source>
</evidence>
<evidence type="ECO:0000313" key="3">
    <source>
        <dbReference type="Proteomes" id="UP000031829"/>
    </source>
</evidence>
<reference evidence="2 3" key="1">
    <citation type="journal article" date="2015" name="Genome Announc.">
        <title>Complete genome sequences for 35 biothreat assay-relevant bacillus species.</title>
        <authorList>
            <person name="Johnson S.L."/>
            <person name="Daligault H.E."/>
            <person name="Davenport K.W."/>
            <person name="Jaissle J."/>
            <person name="Frey K.G."/>
            <person name="Ladner J.T."/>
            <person name="Broomall S.M."/>
            <person name="Bishop-Lilly K.A."/>
            <person name="Bruce D.C."/>
            <person name="Gibbons H.S."/>
            <person name="Coyne S.R."/>
            <person name="Lo C.C."/>
            <person name="Meincke L."/>
            <person name="Munk A.C."/>
            <person name="Koroleva G.I."/>
            <person name="Rosenzweig C.N."/>
            <person name="Palacios G.F."/>
            <person name="Redden C.L."/>
            <person name="Minogue T.D."/>
            <person name="Chain P.S."/>
        </authorList>
    </citation>
    <scope>NUCLEOTIDE SEQUENCE [LARGE SCALE GENOMIC DNA]</scope>
    <source>
        <strain evidence="3">ATCC 14581 / DSM 32 / JCM 2506 / NBRC 15308 / NCIMB 9376 / NCTC 10342 / NRRL B-14308 / VKM B-512</strain>
    </source>
</reference>
<organism evidence="2 3">
    <name type="scientific">Priestia megaterium (strain ATCC 14581 / DSM 32 / CCUG 1817 / JCM 2506 / NBRC 15308 / NCIMB 9376 / NCTC 10342 / NRRL B-14308 / VKM B-512 / Ford 19)</name>
    <name type="common">Bacillus megaterium</name>
    <dbReference type="NCBI Taxonomy" id="1348623"/>
    <lineage>
        <taxon>Bacteria</taxon>
        <taxon>Bacillati</taxon>
        <taxon>Bacillota</taxon>
        <taxon>Bacilli</taxon>
        <taxon>Bacillales</taxon>
        <taxon>Bacillaceae</taxon>
        <taxon>Priestia</taxon>
    </lineage>
</organism>
<evidence type="ECO:0000313" key="2">
    <source>
        <dbReference type="EMBL" id="AJI22487.1"/>
    </source>
</evidence>
<dbReference type="Pfam" id="PF22481">
    <property type="entry name" value="DUF6985"/>
    <property type="match status" value="1"/>
</dbReference>
<sequence length="161" mass="19084">MNQTLRVHHPLFGSLLYDSAWVGEKQVTFFGQKQQVLLTIDGDKEKPFQKRQEEAFQAFWLQGELLLKRTEKALFDYYQQVRDEYRTQVEKDVVDLLVPNVKKRKDIGFLVECIQIFVPEAPHDTRELGLFFECTWEEEHMLAVKFRNEQISAIGLQEDLF</sequence>
<name>A0A0B6AN31_PRIM2</name>
<feature type="domain" description="DUF6985" evidence="1">
    <location>
        <begin position="12"/>
        <end position="159"/>
    </location>
</feature>
<dbReference type="EMBL" id="CP009920">
    <property type="protein sequence ID" value="AJI22487.1"/>
    <property type="molecule type" value="Genomic_DNA"/>
</dbReference>
<protein>
    <recommendedName>
        <fullName evidence="1">DUF6985 domain-containing protein</fullName>
    </recommendedName>
</protein>
<dbReference type="RefSeq" id="WP_013055615.1">
    <property type="nucleotide sequence ID" value="NZ_BCVB01000007.1"/>
</dbReference>
<dbReference type="KEGG" id="bmeg:BG04_3201"/>
<proteinExistence type="predicted"/>
<accession>A0A0B6AN31</accession>
<dbReference type="AlphaFoldDB" id="A0A0B6AN31"/>
<dbReference type="Proteomes" id="UP000031829">
    <property type="component" value="Chromosome"/>
</dbReference>
<gene>
    <name evidence="2" type="ORF">BG04_3201</name>
</gene>
<dbReference type="HOGENOM" id="CLU_142844_0_0_9"/>